<name>A0A2Z6E757_9GAMM</name>
<evidence type="ECO:0000313" key="6">
    <source>
        <dbReference type="Proteomes" id="UP000270530"/>
    </source>
</evidence>
<evidence type="ECO:0000256" key="4">
    <source>
        <dbReference type="SAM" id="SignalP"/>
    </source>
</evidence>
<dbReference type="KEGG" id="rbd:ALSL_1884"/>
<gene>
    <name evidence="5" type="ORF">ALSL_1884</name>
</gene>
<organism evidence="5 6">
    <name type="scientific">Aerosticca soli</name>
    <dbReference type="NCBI Taxonomy" id="2010829"/>
    <lineage>
        <taxon>Bacteria</taxon>
        <taxon>Pseudomonadati</taxon>
        <taxon>Pseudomonadota</taxon>
        <taxon>Gammaproteobacteria</taxon>
        <taxon>Lysobacterales</taxon>
        <taxon>Rhodanobacteraceae</taxon>
        <taxon>Aerosticca</taxon>
    </lineage>
</organism>
<keyword evidence="3 4" id="KW-0732">Signal</keyword>
<dbReference type="PANTHER" id="PTHR34596">
    <property type="entry name" value="CHITOPORIN"/>
    <property type="match status" value="1"/>
</dbReference>
<evidence type="ECO:0000256" key="3">
    <source>
        <dbReference type="ARBA" id="ARBA00022729"/>
    </source>
</evidence>
<dbReference type="Proteomes" id="UP000270530">
    <property type="component" value="Chromosome"/>
</dbReference>
<evidence type="ECO:0000313" key="5">
    <source>
        <dbReference type="EMBL" id="BBD80531.1"/>
    </source>
</evidence>
<dbReference type="InterPro" id="IPR023614">
    <property type="entry name" value="Porin_dom_sf"/>
</dbReference>
<dbReference type="OrthoDB" id="6759120at2"/>
<dbReference type="EMBL" id="AP018560">
    <property type="protein sequence ID" value="BBD80531.1"/>
    <property type="molecule type" value="Genomic_DNA"/>
</dbReference>
<dbReference type="PANTHER" id="PTHR34596:SF2">
    <property type="entry name" value="CHITOPORIN"/>
    <property type="match status" value="1"/>
</dbReference>
<dbReference type="GO" id="GO:0015288">
    <property type="term" value="F:porin activity"/>
    <property type="evidence" value="ECO:0007669"/>
    <property type="project" value="TreeGrafter"/>
</dbReference>
<protein>
    <submittedName>
        <fullName evidence="5">Outer membrane porin, OprD family</fullName>
    </submittedName>
</protein>
<evidence type="ECO:0000256" key="2">
    <source>
        <dbReference type="ARBA" id="ARBA00022448"/>
    </source>
</evidence>
<sequence length="422" mass="46235">MKKQLCVLACGMWVAGLHANDQVHARGFLPDSHLDLSFRNAYMDRDHGYLGEKAEWGQTANARFVSGYTQGAVGLGVDAFVLSAVNLDRSAHQAGDPGIDFFKPDAQGRPAHDLLRTGVAVKARVSSTVITYGDQMPRLPVLSADTTRLLPESYTGVLVTSQEVDGLVLHAGRFTREARKSADGRDSGGLGRIDVLGGSYAFNEQLTASLYASENKNVAAKRFARIKYVLPLQDARSLTFNLNGYRTRLNKAFAVRNFDGGRDNTIWSVSANYVVGAHGFLLAHQRSSGDTGYHYGWYQNAGGLGDGGATIWLANSYWSDFDGEDERSWQARYSVDLGKYGLTGLSYLIAYVTGSDIKTAQTDHGHEHEVFNQLRYIVQSGPAKGLAFKLRASWLHVSGDAHAYFKGGKEVRVFVDYPLQAF</sequence>
<comment type="similarity">
    <text evidence="1">Belongs to the outer membrane porin (Opr) (TC 1.B.25) family.</text>
</comment>
<dbReference type="GO" id="GO:0016020">
    <property type="term" value="C:membrane"/>
    <property type="evidence" value="ECO:0007669"/>
    <property type="project" value="InterPro"/>
</dbReference>
<proteinExistence type="inferred from homology"/>
<dbReference type="Gene3D" id="2.40.160.10">
    <property type="entry name" value="Porin"/>
    <property type="match status" value="1"/>
</dbReference>
<keyword evidence="6" id="KW-1185">Reference proteome</keyword>
<reference evidence="6" key="2">
    <citation type="submission" date="2018-06" db="EMBL/GenBank/DDBJ databases">
        <title>Genome sequence of Rhodanobacteraceae bacterium strain Dysh456.</title>
        <authorList>
            <person name="Fukui M."/>
        </authorList>
    </citation>
    <scope>NUCLEOTIDE SEQUENCE [LARGE SCALE GENOMIC DNA]</scope>
    <source>
        <strain evidence="6">Dysh456</strain>
    </source>
</reference>
<evidence type="ECO:0000256" key="1">
    <source>
        <dbReference type="ARBA" id="ARBA00009075"/>
    </source>
</evidence>
<keyword evidence="2" id="KW-0813">Transport</keyword>
<dbReference type="InterPro" id="IPR005318">
    <property type="entry name" value="OM_porin_bac"/>
</dbReference>
<feature type="chain" id="PRO_5016461852" evidence="4">
    <location>
        <begin position="20"/>
        <end position="422"/>
    </location>
</feature>
<feature type="signal peptide" evidence="4">
    <location>
        <begin position="1"/>
        <end position="19"/>
    </location>
</feature>
<reference evidence="6" key="1">
    <citation type="submission" date="2018-04" db="EMBL/GenBank/DDBJ databases">
        <authorList>
            <person name="Watanabe M."/>
            <person name="Kojima H."/>
        </authorList>
    </citation>
    <scope>NUCLEOTIDE SEQUENCE [LARGE SCALE GENOMIC DNA]</scope>
    <source>
        <strain evidence="6">Dysh456</strain>
    </source>
</reference>
<dbReference type="Pfam" id="PF03573">
    <property type="entry name" value="OprD"/>
    <property type="match status" value="1"/>
</dbReference>
<dbReference type="AlphaFoldDB" id="A0A2Z6E757"/>
<accession>A0A2Z6E757</accession>